<organism evidence="2">
    <name type="scientific">freshwater metagenome</name>
    <dbReference type="NCBI Taxonomy" id="449393"/>
    <lineage>
        <taxon>unclassified sequences</taxon>
        <taxon>metagenomes</taxon>
        <taxon>ecological metagenomes</taxon>
    </lineage>
</organism>
<dbReference type="InterPro" id="IPR000253">
    <property type="entry name" value="FHA_dom"/>
</dbReference>
<evidence type="ECO:0000259" key="1">
    <source>
        <dbReference type="PROSITE" id="PS50006"/>
    </source>
</evidence>
<dbReference type="PANTHER" id="PTHR23308">
    <property type="entry name" value="NUCLEAR INHIBITOR OF PROTEIN PHOSPHATASE-1"/>
    <property type="match status" value="1"/>
</dbReference>
<feature type="domain" description="FHA" evidence="1">
    <location>
        <begin position="75"/>
        <end position="123"/>
    </location>
</feature>
<dbReference type="EMBL" id="JNSK01000013">
    <property type="protein sequence ID" value="KGA19349.1"/>
    <property type="molecule type" value="Genomic_DNA"/>
</dbReference>
<reference evidence="2" key="1">
    <citation type="submission" date="2014-05" db="EMBL/GenBank/DDBJ databases">
        <title>Key roles for freshwater Actinobacteria revealed by deep metagenomic sequencing.</title>
        <authorList>
            <person name="Ghai R."/>
            <person name="Mizuno C.M."/>
            <person name="Picazo A."/>
            <person name="Camacho A."/>
            <person name="Rodriguez-Valera F."/>
        </authorList>
    </citation>
    <scope>NUCLEOTIDE SEQUENCE</scope>
</reference>
<dbReference type="SUPFAM" id="SSF49879">
    <property type="entry name" value="SMAD/FHA domain"/>
    <property type="match status" value="1"/>
</dbReference>
<evidence type="ECO:0000313" key="2">
    <source>
        <dbReference type="EMBL" id="KGA19349.1"/>
    </source>
</evidence>
<dbReference type="PROSITE" id="PS50006">
    <property type="entry name" value="FHA_DOMAIN"/>
    <property type="match status" value="1"/>
</dbReference>
<comment type="caution">
    <text evidence="2">The sequence shown here is derived from an EMBL/GenBank/DDBJ whole genome shotgun (WGS) entry which is preliminary data.</text>
</comment>
<proteinExistence type="predicted"/>
<protein>
    <recommendedName>
        <fullName evidence="1">FHA domain-containing protein</fullName>
    </recommendedName>
</protein>
<dbReference type="InterPro" id="IPR008984">
    <property type="entry name" value="SMAD_FHA_dom_sf"/>
</dbReference>
<name>A0A094QB20_9ZZZZ</name>
<dbReference type="AlphaFoldDB" id="A0A094QB20"/>
<accession>A0A094QB20</accession>
<dbReference type="SMART" id="SM00240">
    <property type="entry name" value="FHA"/>
    <property type="match status" value="1"/>
</dbReference>
<dbReference type="Gene3D" id="2.60.200.20">
    <property type="match status" value="1"/>
</dbReference>
<dbReference type="Pfam" id="PF00498">
    <property type="entry name" value="FHA"/>
    <property type="match status" value="1"/>
</dbReference>
<gene>
    <name evidence="2" type="ORF">GM50_5675</name>
</gene>
<sequence length="165" mass="17679">MSAAEVEREVTTTISLGVRPVVDGHANLDTLIASLDAENKAVVSEVLAATEPVALLLVLKGPGRGNRFMVNQSGSTIGRATDCDIFLDDITVSRKHAAITFAEQFSFNDAGSLNGSYLNNERTTSALLSSGDEIQIGKFHLVFFSNRSKKSNTETNTNSVNQSEN</sequence>
<dbReference type="InterPro" id="IPR050923">
    <property type="entry name" value="Cell_Proc_Reg/RNA_Proc"/>
</dbReference>